<sequence length="136" mass="16317">MLKKYKKYVRLSKKFPFIRFPNRQRASLVVVEDLWKVCDTESEKLLYRQLQANMYYPTPHYWIDNVRANLALVPYRLALIELRPGINEKKIIRVLKKRGWRVLFYDTDQLLQNEQLYVNLVLQQAPTQTKNVSTSV</sequence>
<protein>
    <recommendedName>
        <fullName evidence="3">DUF559 domain-containing protein</fullName>
    </recommendedName>
</protein>
<dbReference type="EMBL" id="JBHLUX010000005">
    <property type="protein sequence ID" value="MFC0469459.1"/>
    <property type="molecule type" value="Genomic_DNA"/>
</dbReference>
<dbReference type="RefSeq" id="WP_335959358.1">
    <property type="nucleotide sequence ID" value="NZ_JAXBLX010000005.1"/>
</dbReference>
<proteinExistence type="predicted"/>
<evidence type="ECO:0008006" key="3">
    <source>
        <dbReference type="Google" id="ProtNLM"/>
    </source>
</evidence>
<comment type="caution">
    <text evidence="1">The sequence shown here is derived from an EMBL/GenBank/DDBJ whole genome shotgun (WGS) entry which is preliminary data.</text>
</comment>
<keyword evidence="2" id="KW-1185">Reference proteome</keyword>
<dbReference type="Proteomes" id="UP001589838">
    <property type="component" value="Unassembled WGS sequence"/>
</dbReference>
<organism evidence="1 2">
    <name type="scientific">Halalkalibacter kiskunsagensis</name>
    <dbReference type="NCBI Taxonomy" id="1548599"/>
    <lineage>
        <taxon>Bacteria</taxon>
        <taxon>Bacillati</taxon>
        <taxon>Bacillota</taxon>
        <taxon>Bacilli</taxon>
        <taxon>Bacillales</taxon>
        <taxon>Bacillaceae</taxon>
        <taxon>Halalkalibacter</taxon>
    </lineage>
</organism>
<evidence type="ECO:0000313" key="1">
    <source>
        <dbReference type="EMBL" id="MFC0469459.1"/>
    </source>
</evidence>
<gene>
    <name evidence="1" type="ORF">ACFFHM_02605</name>
</gene>
<reference evidence="1 2" key="1">
    <citation type="submission" date="2024-09" db="EMBL/GenBank/DDBJ databases">
        <authorList>
            <person name="Sun Q."/>
            <person name="Mori K."/>
        </authorList>
    </citation>
    <scope>NUCLEOTIDE SEQUENCE [LARGE SCALE GENOMIC DNA]</scope>
    <source>
        <strain evidence="1 2">NCAIM B.02610</strain>
    </source>
</reference>
<accession>A0ABV6K825</accession>
<evidence type="ECO:0000313" key="2">
    <source>
        <dbReference type="Proteomes" id="UP001589838"/>
    </source>
</evidence>
<name>A0ABV6K825_9BACI</name>